<proteinExistence type="inferred from homology"/>
<dbReference type="Gene3D" id="1.25.40.390">
    <property type="match status" value="1"/>
</dbReference>
<name>A0A7W6HYI1_9BACT</name>
<dbReference type="Proteomes" id="UP000546007">
    <property type="component" value="Unassembled WGS sequence"/>
</dbReference>
<evidence type="ECO:0000313" key="10">
    <source>
        <dbReference type="Proteomes" id="UP000546007"/>
    </source>
</evidence>
<keyword evidence="4" id="KW-0472">Membrane</keyword>
<comment type="similarity">
    <text evidence="2">Belongs to the SusD family.</text>
</comment>
<keyword evidence="5" id="KW-0998">Cell outer membrane</keyword>
<comment type="subcellular location">
    <subcellularLocation>
        <location evidence="1">Cell outer membrane</location>
    </subcellularLocation>
</comment>
<reference evidence="9 10" key="1">
    <citation type="submission" date="2020-08" db="EMBL/GenBank/DDBJ databases">
        <title>Genomic Encyclopedia of Type Strains, Phase IV (KMG-IV): sequencing the most valuable type-strain genomes for metagenomic binning, comparative biology and taxonomic classification.</title>
        <authorList>
            <person name="Goeker M."/>
        </authorList>
    </citation>
    <scope>NUCLEOTIDE SEQUENCE [LARGE SCALE GENOMIC DNA]</scope>
    <source>
        <strain evidence="9 10">DSM 105721</strain>
    </source>
</reference>
<evidence type="ECO:0000256" key="2">
    <source>
        <dbReference type="ARBA" id="ARBA00006275"/>
    </source>
</evidence>
<feature type="domain" description="RagB/SusD" evidence="7">
    <location>
        <begin position="352"/>
        <end position="474"/>
    </location>
</feature>
<dbReference type="GO" id="GO:0009279">
    <property type="term" value="C:cell outer membrane"/>
    <property type="evidence" value="ECO:0007669"/>
    <property type="project" value="UniProtKB-SubCell"/>
</dbReference>
<dbReference type="SUPFAM" id="SSF48452">
    <property type="entry name" value="TPR-like"/>
    <property type="match status" value="1"/>
</dbReference>
<dbReference type="Pfam" id="PF07980">
    <property type="entry name" value="SusD_RagB"/>
    <property type="match status" value="1"/>
</dbReference>
<keyword evidence="3" id="KW-0732">Signal</keyword>
<dbReference type="InterPro" id="IPR033985">
    <property type="entry name" value="SusD-like_N"/>
</dbReference>
<evidence type="ECO:0000256" key="6">
    <source>
        <dbReference type="SAM" id="MobiDB-lite"/>
    </source>
</evidence>
<feature type="domain" description="SusD-like N-terminal" evidence="8">
    <location>
        <begin position="25"/>
        <end position="227"/>
    </location>
</feature>
<evidence type="ECO:0000256" key="1">
    <source>
        <dbReference type="ARBA" id="ARBA00004442"/>
    </source>
</evidence>
<evidence type="ECO:0000313" key="9">
    <source>
        <dbReference type="EMBL" id="MBB4027342.1"/>
    </source>
</evidence>
<dbReference type="InterPro" id="IPR012944">
    <property type="entry name" value="SusD_RagB_dom"/>
</dbReference>
<feature type="compositionally biased region" description="Polar residues" evidence="6">
    <location>
        <begin position="461"/>
        <end position="477"/>
    </location>
</feature>
<dbReference type="GeneID" id="93102979"/>
<evidence type="ECO:0000259" key="7">
    <source>
        <dbReference type="Pfam" id="PF07980"/>
    </source>
</evidence>
<dbReference type="InterPro" id="IPR011990">
    <property type="entry name" value="TPR-like_helical_dom_sf"/>
</dbReference>
<dbReference type="EMBL" id="JACIES010000009">
    <property type="protein sequence ID" value="MBB4027342.1"/>
    <property type="molecule type" value="Genomic_DNA"/>
</dbReference>
<keyword evidence="10" id="KW-1185">Reference proteome</keyword>
<gene>
    <name evidence="9" type="ORF">GGR14_003152</name>
</gene>
<evidence type="ECO:0000259" key="8">
    <source>
        <dbReference type="Pfam" id="PF14322"/>
    </source>
</evidence>
<evidence type="ECO:0000256" key="4">
    <source>
        <dbReference type="ARBA" id="ARBA00023136"/>
    </source>
</evidence>
<evidence type="ECO:0000256" key="5">
    <source>
        <dbReference type="ARBA" id="ARBA00023237"/>
    </source>
</evidence>
<feature type="region of interest" description="Disordered" evidence="6">
    <location>
        <begin position="458"/>
        <end position="477"/>
    </location>
</feature>
<organism evidence="9 10">
    <name type="scientific">Butyricimonas faecihominis</name>
    <dbReference type="NCBI Taxonomy" id="1472416"/>
    <lineage>
        <taxon>Bacteria</taxon>
        <taxon>Pseudomonadati</taxon>
        <taxon>Bacteroidota</taxon>
        <taxon>Bacteroidia</taxon>
        <taxon>Bacteroidales</taxon>
        <taxon>Odoribacteraceae</taxon>
        <taxon>Butyricimonas</taxon>
    </lineage>
</organism>
<sequence>MKKQIQYIAGIIILAIGMFFSSCDDFLNILPKGEKIPTTLTDFDAFIRNESNHLNDITQAINLLNDSYVKPSALGFVSLESINYNWMEDEDRIAQNNSDEGAYYYAYTAISNWNLIINSVPDATECTKTEKQELIAQAKVLRAMNYFYLTNYYADAYNASSASSKLSVPLIESADMGASSIQVTIEKMYEFILKDLTDALPALPKEGKTILHPNKGCGYAMLARVYLTMENYDEALVNAEEALKCNDKLFDWRDYYKENKDQIEKPDDWSNSYPAISLTNPENYIFRYGTNSQKNGGQSALTGALTTARAALFEAGDARFASKWKAKYEAPDDIFYGIRNDKFNGGGLSTPEMYYIKAECLARKGGQDNLDDAMETLNAVRETRIFKDYYTPLSATSVEEAVKYIIQEKANEYVQTGIPFWDARRLNQDSKYARTLTKEFNGKMLSLSPTSHLWTMPFPQGATSNPGNGTLQQNVKR</sequence>
<evidence type="ECO:0000256" key="3">
    <source>
        <dbReference type="ARBA" id="ARBA00022729"/>
    </source>
</evidence>
<dbReference type="RefSeq" id="WP_124317764.1">
    <property type="nucleotide sequence ID" value="NZ_AP028155.1"/>
</dbReference>
<dbReference type="PROSITE" id="PS51257">
    <property type="entry name" value="PROKAR_LIPOPROTEIN"/>
    <property type="match status" value="1"/>
</dbReference>
<dbReference type="AlphaFoldDB" id="A0A7W6HYI1"/>
<protein>
    <submittedName>
        <fullName evidence="9">Tetratricopeptide (TPR) repeat protein</fullName>
    </submittedName>
</protein>
<accession>A0A7W6HYI1</accession>
<dbReference type="Pfam" id="PF14322">
    <property type="entry name" value="SusD-like_3"/>
    <property type="match status" value="1"/>
</dbReference>
<dbReference type="OrthoDB" id="729505at2"/>
<comment type="caution">
    <text evidence="9">The sequence shown here is derived from an EMBL/GenBank/DDBJ whole genome shotgun (WGS) entry which is preliminary data.</text>
</comment>